<keyword evidence="2" id="KW-1185">Reference proteome</keyword>
<dbReference type="EMBL" id="JAWQEG010001220">
    <property type="protein sequence ID" value="KAK3881378.1"/>
    <property type="molecule type" value="Genomic_DNA"/>
</dbReference>
<reference evidence="1" key="1">
    <citation type="submission" date="2023-10" db="EMBL/GenBank/DDBJ databases">
        <title>Genome assemblies of two species of porcelain crab, Petrolisthes cinctipes and Petrolisthes manimaculis (Anomura: Porcellanidae).</title>
        <authorList>
            <person name="Angst P."/>
        </authorList>
    </citation>
    <scope>NUCLEOTIDE SEQUENCE</scope>
    <source>
        <strain evidence="1">PB745_01</strain>
        <tissue evidence="1">Gill</tissue>
    </source>
</reference>
<gene>
    <name evidence="1" type="ORF">Pcinc_014154</name>
</gene>
<evidence type="ECO:0000313" key="1">
    <source>
        <dbReference type="EMBL" id="KAK3881378.1"/>
    </source>
</evidence>
<proteinExistence type="predicted"/>
<comment type="caution">
    <text evidence="1">The sequence shown here is derived from an EMBL/GenBank/DDBJ whole genome shotgun (WGS) entry which is preliminary data.</text>
</comment>
<accession>A0AAE1KRL5</accession>
<dbReference type="Proteomes" id="UP001286313">
    <property type="component" value="Unassembled WGS sequence"/>
</dbReference>
<sequence>MISLRSFVLNPVCLDWISSHVTSHSLWREAGEVAVGQDTKQYFDQFGFDFRKSVMVASGIHSVYHSSNTMKVSVTENKNWGRTHCFDETYEFEKQPTECSTNMKVYPAVVMYISCSSRTSACRSVCKKVMLRNMKKDNNMDSTFTTCPGCNEDLSIDISVFCLCGVSMSPSWYTVNSQDKEIFTLAAKM</sequence>
<organism evidence="1 2">
    <name type="scientific">Petrolisthes cinctipes</name>
    <name type="common">Flat porcelain crab</name>
    <dbReference type="NCBI Taxonomy" id="88211"/>
    <lineage>
        <taxon>Eukaryota</taxon>
        <taxon>Metazoa</taxon>
        <taxon>Ecdysozoa</taxon>
        <taxon>Arthropoda</taxon>
        <taxon>Crustacea</taxon>
        <taxon>Multicrustacea</taxon>
        <taxon>Malacostraca</taxon>
        <taxon>Eumalacostraca</taxon>
        <taxon>Eucarida</taxon>
        <taxon>Decapoda</taxon>
        <taxon>Pleocyemata</taxon>
        <taxon>Anomura</taxon>
        <taxon>Galatheoidea</taxon>
        <taxon>Porcellanidae</taxon>
        <taxon>Petrolisthes</taxon>
    </lineage>
</organism>
<name>A0AAE1KRL5_PETCI</name>
<dbReference type="AlphaFoldDB" id="A0AAE1KRL5"/>
<evidence type="ECO:0000313" key="2">
    <source>
        <dbReference type="Proteomes" id="UP001286313"/>
    </source>
</evidence>
<protein>
    <submittedName>
        <fullName evidence="1">Uncharacterized protein</fullName>
    </submittedName>
</protein>